<dbReference type="EMBL" id="VORT01000006">
    <property type="protein sequence ID" value="TXD73058.1"/>
    <property type="molecule type" value="Genomic_DNA"/>
</dbReference>
<protein>
    <submittedName>
        <fullName evidence="2">DUF4251 domain-containing protein</fullName>
    </submittedName>
</protein>
<keyword evidence="3" id="KW-1185">Reference proteome</keyword>
<dbReference type="OrthoDB" id="1097715at2"/>
<dbReference type="Gene3D" id="2.40.128.410">
    <property type="match status" value="1"/>
</dbReference>
<feature type="signal peptide" evidence="1">
    <location>
        <begin position="1"/>
        <end position="21"/>
    </location>
</feature>
<feature type="chain" id="PRO_5022975143" evidence="1">
    <location>
        <begin position="22"/>
        <end position="163"/>
    </location>
</feature>
<dbReference type="RefSeq" id="WP_111845767.1">
    <property type="nucleotide sequence ID" value="NZ_UEGI01000025.1"/>
</dbReference>
<accession>A0A5C6Z154</accession>
<dbReference type="InterPro" id="IPR025347">
    <property type="entry name" value="DUF4251"/>
</dbReference>
<keyword evidence="1" id="KW-0732">Signal</keyword>
<organism evidence="2 3">
    <name type="scientific">Aequorivita antarctica</name>
    <dbReference type="NCBI Taxonomy" id="153266"/>
    <lineage>
        <taxon>Bacteria</taxon>
        <taxon>Pseudomonadati</taxon>
        <taxon>Bacteroidota</taxon>
        <taxon>Flavobacteriia</taxon>
        <taxon>Flavobacteriales</taxon>
        <taxon>Flavobacteriaceae</taxon>
        <taxon>Aequorivita</taxon>
    </lineage>
</organism>
<dbReference type="Pfam" id="PF14059">
    <property type="entry name" value="DUF4251"/>
    <property type="match status" value="1"/>
</dbReference>
<name>A0A5C6Z154_9FLAO</name>
<comment type="caution">
    <text evidence="2">The sequence shown here is derived from an EMBL/GenBank/DDBJ whole genome shotgun (WGS) entry which is preliminary data.</text>
</comment>
<evidence type="ECO:0000313" key="2">
    <source>
        <dbReference type="EMBL" id="TXD73058.1"/>
    </source>
</evidence>
<evidence type="ECO:0000256" key="1">
    <source>
        <dbReference type="SAM" id="SignalP"/>
    </source>
</evidence>
<dbReference type="Proteomes" id="UP000321497">
    <property type="component" value="Unassembled WGS sequence"/>
</dbReference>
<evidence type="ECO:0000313" key="3">
    <source>
        <dbReference type="Proteomes" id="UP000321497"/>
    </source>
</evidence>
<reference evidence="2 3" key="1">
    <citation type="submission" date="2019-08" db="EMBL/GenBank/DDBJ databases">
        <title>Genome of Aequorivita antarctica SW49 (type strain).</title>
        <authorList>
            <person name="Bowman J.P."/>
        </authorList>
    </citation>
    <scope>NUCLEOTIDE SEQUENCE [LARGE SCALE GENOMIC DNA]</scope>
    <source>
        <strain evidence="2 3">SW49</strain>
    </source>
</reference>
<gene>
    <name evidence="2" type="ORF">ESU54_10420</name>
</gene>
<proteinExistence type="predicted"/>
<dbReference type="AlphaFoldDB" id="A0A5C6Z154"/>
<sequence length="163" mass="17885">MKTSNLLFAVLFYFILVSALAQEKDIKASTSQETENTSNIENLLNSKTFEFVANTAFPISGTPKNLVGSGYSVTFSPEKIVSNLPFYGRAYGGMALGRDKGMRFQGKPKNFTIEKNKEYKVNTTVNDEGNTYLIALSVNDSGYASLTISSNDRGTISYQGEVK</sequence>